<evidence type="ECO:0000313" key="1">
    <source>
        <dbReference type="EMBL" id="QBY44825.1"/>
    </source>
</evidence>
<name>A0A4P7KX23_9GAMM</name>
<sequence length="67" mass="7439">MVVIEPYVLAMEDNDHQGKTLKAASLAEAIVHTLAPLEKLKRSPEARFRQLHRLLKTAAAPGTAMCW</sequence>
<protein>
    <submittedName>
        <fullName evidence="1">Uncharacterized protein</fullName>
    </submittedName>
</protein>
<accession>A0A4P7KX23</accession>
<gene>
    <name evidence="1" type="ORF">ArsFIN_34120</name>
</gene>
<dbReference type="EMBL" id="CP038613">
    <property type="protein sequence ID" value="QBY44825.1"/>
    <property type="molecule type" value="Genomic_DNA"/>
</dbReference>
<dbReference type="AlphaFoldDB" id="A0A4P7KX23"/>
<proteinExistence type="predicted"/>
<organism evidence="1 2">
    <name type="scientific">Arsenophonus nasoniae</name>
    <name type="common">son-killer infecting Nasonia vitripennis</name>
    <dbReference type="NCBI Taxonomy" id="638"/>
    <lineage>
        <taxon>Bacteria</taxon>
        <taxon>Pseudomonadati</taxon>
        <taxon>Pseudomonadota</taxon>
        <taxon>Gammaproteobacteria</taxon>
        <taxon>Enterobacterales</taxon>
        <taxon>Morganellaceae</taxon>
        <taxon>Arsenophonus</taxon>
    </lineage>
</organism>
<dbReference type="KEGG" id="ans:ArsFIN_34120"/>
<evidence type="ECO:0000313" key="2">
    <source>
        <dbReference type="Proteomes" id="UP000295134"/>
    </source>
</evidence>
<reference evidence="1 2" key="1">
    <citation type="submission" date="2019-03" db="EMBL/GenBank/DDBJ databases">
        <title>Long-read sequencing reveals hyperdense prophage content in a complex bacterial symbiont genome.</title>
        <authorList>
            <person name="Frost C.L."/>
            <person name="Siozios S."/>
            <person name="Nadal-Jimenez P."/>
            <person name="Brockhurst M.A."/>
            <person name="King K.C."/>
            <person name="Darby A.C."/>
            <person name="Hurst G.D.D."/>
        </authorList>
    </citation>
    <scope>NUCLEOTIDE SEQUENCE [LARGE SCALE GENOMIC DNA]</scope>
    <source>
        <strain evidence="1 2">FIN</strain>
    </source>
</reference>
<dbReference type="Proteomes" id="UP000295134">
    <property type="component" value="Chromosome"/>
</dbReference>